<dbReference type="InterPro" id="IPR029058">
    <property type="entry name" value="AB_hydrolase_fold"/>
</dbReference>
<dbReference type="STRING" id="52838.A0A4S8KEK4"/>
<dbReference type="PANTHER" id="PTHR11802:SF461">
    <property type="entry name" value="OS02G0687900 PROTEIN"/>
    <property type="match status" value="1"/>
</dbReference>
<dbReference type="InterPro" id="IPR001563">
    <property type="entry name" value="Peptidase_S10"/>
</dbReference>
<dbReference type="SUPFAM" id="SSF53474">
    <property type="entry name" value="alpha/beta-Hydrolases"/>
    <property type="match status" value="1"/>
</dbReference>
<dbReference type="FunFam" id="3.40.50.12670:FF:000001">
    <property type="entry name" value="Carboxypeptidase"/>
    <property type="match status" value="1"/>
</dbReference>
<accession>A0A4S8KEK4</accession>
<keyword evidence="3" id="KW-0325">Glycoprotein</keyword>
<evidence type="ECO:0000256" key="1">
    <source>
        <dbReference type="ARBA" id="ARBA00009431"/>
    </source>
</evidence>
<dbReference type="GO" id="GO:0019748">
    <property type="term" value="P:secondary metabolic process"/>
    <property type="evidence" value="ECO:0007669"/>
    <property type="project" value="TreeGrafter"/>
</dbReference>
<evidence type="ECO:0000256" key="3">
    <source>
        <dbReference type="ARBA" id="ARBA00023180"/>
    </source>
</evidence>
<reference evidence="5 6" key="1">
    <citation type="journal article" date="2019" name="Nat. Plants">
        <title>Genome sequencing of Musa balbisiana reveals subgenome evolution and function divergence in polyploid bananas.</title>
        <authorList>
            <person name="Yao X."/>
        </authorList>
    </citation>
    <scope>NUCLEOTIDE SEQUENCE [LARGE SCALE GENOMIC DNA]</scope>
    <source>
        <strain evidence="6">cv. DH-PKW</strain>
        <tissue evidence="5">Leaves</tissue>
    </source>
</reference>
<comment type="caution">
    <text evidence="5">The sequence shown here is derived from an EMBL/GenBank/DDBJ whole genome shotgun (WGS) entry which is preliminary data.</text>
</comment>
<dbReference type="Gene3D" id="3.40.50.1820">
    <property type="entry name" value="alpha/beta hydrolase"/>
    <property type="match status" value="1"/>
</dbReference>
<dbReference type="InterPro" id="IPR033124">
    <property type="entry name" value="Ser_caboxypep_his_AS"/>
</dbReference>
<dbReference type="GO" id="GO:0004185">
    <property type="term" value="F:serine-type carboxypeptidase activity"/>
    <property type="evidence" value="ECO:0007669"/>
    <property type="project" value="InterPro"/>
</dbReference>
<dbReference type="AlphaFoldDB" id="A0A4S8KEK4"/>
<dbReference type="GO" id="GO:0006508">
    <property type="term" value="P:proteolysis"/>
    <property type="evidence" value="ECO:0007669"/>
    <property type="project" value="InterPro"/>
</dbReference>
<evidence type="ECO:0000256" key="4">
    <source>
        <dbReference type="SAM" id="SignalP"/>
    </source>
</evidence>
<dbReference type="Gene3D" id="3.40.50.12670">
    <property type="match status" value="1"/>
</dbReference>
<evidence type="ECO:0000313" key="5">
    <source>
        <dbReference type="EMBL" id="THU73643.1"/>
    </source>
</evidence>
<protein>
    <recommendedName>
        <fullName evidence="7">Carboxypeptidase</fullName>
    </recommendedName>
</protein>
<keyword evidence="2 4" id="KW-0732">Signal</keyword>
<evidence type="ECO:0000256" key="2">
    <source>
        <dbReference type="ARBA" id="ARBA00022729"/>
    </source>
</evidence>
<name>A0A4S8KEK4_MUSBA</name>
<organism evidence="5 6">
    <name type="scientific">Musa balbisiana</name>
    <name type="common">Banana</name>
    <dbReference type="NCBI Taxonomy" id="52838"/>
    <lineage>
        <taxon>Eukaryota</taxon>
        <taxon>Viridiplantae</taxon>
        <taxon>Streptophyta</taxon>
        <taxon>Embryophyta</taxon>
        <taxon>Tracheophyta</taxon>
        <taxon>Spermatophyta</taxon>
        <taxon>Magnoliopsida</taxon>
        <taxon>Liliopsida</taxon>
        <taxon>Zingiberales</taxon>
        <taxon>Musaceae</taxon>
        <taxon>Musa</taxon>
    </lineage>
</organism>
<evidence type="ECO:0000313" key="6">
    <source>
        <dbReference type="Proteomes" id="UP000317650"/>
    </source>
</evidence>
<dbReference type="Proteomes" id="UP000317650">
    <property type="component" value="Chromosome 4"/>
</dbReference>
<sequence>MASSARLGHRSREPQPTWLAVAELFVFLLAAVLSAPSPALSVSTVTHLPGFRGPLPFHLETGYVEVDEVNGAELFYYFIPSEGRPSEDPLLLWLNGGPRCSALSGLVFEVGPLKFVSAEYNGSLPNMVYHPYSWTKVANMIFLDSPVGSGFSFSRRYEGYNANDMSWSEHVYKFLIKWFIDHPQFLSNPLYISGDSYGGKIVPVVAYLISEGTKVGNKQLNLKGYLIGNPVTGENFDENSRVPYAHGVGIISDGVFEMIQRSCKGQDHRNPTTVQCASCLEIFENFCSEIYENHILEPKCALASLKPKDIILDRRSLKEYMDLLKPPPVPNLNCRGYAYFLSYYWANSNAVRQALHIKKGTVEEWQRCNSDFPYAKELKSTIEYHLNLTTRGFRALVGDHDLYIPFVGTKAWIKSLNFSLVDDWRSWHVEGQVAGYTMKYANNLTFATVKGGGHTAPEYRPKQCLAMIQRWISHEPL</sequence>
<proteinExistence type="inferred from homology"/>
<dbReference type="EMBL" id="PYDT01000001">
    <property type="protein sequence ID" value="THU73643.1"/>
    <property type="molecule type" value="Genomic_DNA"/>
</dbReference>
<comment type="similarity">
    <text evidence="1">Belongs to the peptidase S10 family.</text>
</comment>
<feature type="chain" id="PRO_5020191686" description="Carboxypeptidase" evidence="4">
    <location>
        <begin position="35"/>
        <end position="477"/>
    </location>
</feature>
<dbReference type="GO" id="GO:0016747">
    <property type="term" value="F:acyltransferase activity, transferring groups other than amino-acyl groups"/>
    <property type="evidence" value="ECO:0007669"/>
    <property type="project" value="TreeGrafter"/>
</dbReference>
<dbReference type="PANTHER" id="PTHR11802">
    <property type="entry name" value="SERINE PROTEASE FAMILY S10 SERINE CARBOXYPEPTIDASE"/>
    <property type="match status" value="1"/>
</dbReference>
<feature type="signal peptide" evidence="4">
    <location>
        <begin position="1"/>
        <end position="34"/>
    </location>
</feature>
<evidence type="ECO:0008006" key="7">
    <source>
        <dbReference type="Google" id="ProtNLM"/>
    </source>
</evidence>
<dbReference type="PRINTS" id="PR00724">
    <property type="entry name" value="CRBOXYPTASEC"/>
</dbReference>
<dbReference type="FunFam" id="3.40.50.1820:FF:000072">
    <property type="entry name" value="Serine carboxypeptidase-like 19"/>
    <property type="match status" value="1"/>
</dbReference>
<gene>
    <name evidence="5" type="ORF">C4D60_Mb04t25020</name>
</gene>
<dbReference type="PROSITE" id="PS00560">
    <property type="entry name" value="CARBOXYPEPT_SER_HIS"/>
    <property type="match status" value="1"/>
</dbReference>
<keyword evidence="6" id="KW-1185">Reference proteome</keyword>
<dbReference type="Pfam" id="PF00450">
    <property type="entry name" value="Peptidase_S10"/>
    <property type="match status" value="1"/>
</dbReference>